<accession>A0AAW0MWB6</accession>
<dbReference type="Gene3D" id="3.10.100.10">
    <property type="entry name" value="Mannose-Binding Protein A, subunit A"/>
    <property type="match status" value="2"/>
</dbReference>
<evidence type="ECO:0000313" key="3">
    <source>
        <dbReference type="EMBL" id="KAK7883873.1"/>
    </source>
</evidence>
<dbReference type="PROSITE" id="PS00615">
    <property type="entry name" value="C_TYPE_LECTIN_1"/>
    <property type="match status" value="1"/>
</dbReference>
<proteinExistence type="predicted"/>
<dbReference type="PROSITE" id="PS50041">
    <property type="entry name" value="C_TYPE_LECTIN_2"/>
    <property type="match status" value="2"/>
</dbReference>
<protein>
    <recommendedName>
        <fullName evidence="2">C-type lectin domain-containing protein</fullName>
    </recommendedName>
</protein>
<feature type="domain" description="C-type lectin" evidence="2">
    <location>
        <begin position="43"/>
        <end position="153"/>
    </location>
</feature>
<dbReference type="Proteomes" id="UP001460270">
    <property type="component" value="Unassembled WGS sequence"/>
</dbReference>
<dbReference type="EMBL" id="JBBPFD010000020">
    <property type="protein sequence ID" value="KAK7883873.1"/>
    <property type="molecule type" value="Genomic_DNA"/>
</dbReference>
<dbReference type="SMART" id="SM00034">
    <property type="entry name" value="CLECT"/>
    <property type="match status" value="2"/>
</dbReference>
<evidence type="ECO:0000259" key="2">
    <source>
        <dbReference type="PROSITE" id="PS50041"/>
    </source>
</evidence>
<feature type="domain" description="C-type lectin" evidence="2">
    <location>
        <begin position="170"/>
        <end position="280"/>
    </location>
</feature>
<keyword evidence="1" id="KW-1015">Disulfide bond</keyword>
<sequence length="305" mass="34803">MKLQMLITSNDAAPPPADLFSPGLPEVVGFRVILGFHTVYYEYHFINTDMTWPAAQEYCRLHYHDLATFTSMDDIQRVNRPSPYAYAWIGLIDDLPSWYRIMGNESNSWVWSATGTTSPGGFQGPWETGEPDFNSANNACVMMRNGFWADDNCMNTNTNYFVCFTGSLKPGSKEFILVESFLSWSDAQNYCREHYVDLAIIEDESDFNTVVNLIGGYWVWIGLSRQPYRWSDNRISNFKNWIGGEPDNKQGNEHCVMENPDPEHLWLDAWCEAPLKVICQQACNLPVNCLPNAPLTEDTIIRDGT</sequence>
<keyword evidence="4" id="KW-1185">Reference proteome</keyword>
<dbReference type="PANTHER" id="PTHR45784:SF3">
    <property type="entry name" value="C-TYPE LECTIN DOMAIN FAMILY 4 MEMBER K-LIKE-RELATED"/>
    <property type="match status" value="1"/>
</dbReference>
<evidence type="ECO:0000256" key="1">
    <source>
        <dbReference type="ARBA" id="ARBA00023157"/>
    </source>
</evidence>
<comment type="caution">
    <text evidence="3">The sequence shown here is derived from an EMBL/GenBank/DDBJ whole genome shotgun (WGS) entry which is preliminary data.</text>
</comment>
<organism evidence="3 4">
    <name type="scientific">Mugilogobius chulae</name>
    <name type="common">yellowstripe goby</name>
    <dbReference type="NCBI Taxonomy" id="88201"/>
    <lineage>
        <taxon>Eukaryota</taxon>
        <taxon>Metazoa</taxon>
        <taxon>Chordata</taxon>
        <taxon>Craniata</taxon>
        <taxon>Vertebrata</taxon>
        <taxon>Euteleostomi</taxon>
        <taxon>Actinopterygii</taxon>
        <taxon>Neopterygii</taxon>
        <taxon>Teleostei</taxon>
        <taxon>Neoteleostei</taxon>
        <taxon>Acanthomorphata</taxon>
        <taxon>Gobiaria</taxon>
        <taxon>Gobiiformes</taxon>
        <taxon>Gobioidei</taxon>
        <taxon>Gobiidae</taxon>
        <taxon>Gobionellinae</taxon>
        <taxon>Mugilogobius</taxon>
    </lineage>
</organism>
<dbReference type="InterPro" id="IPR016187">
    <property type="entry name" value="CTDL_fold"/>
</dbReference>
<dbReference type="AlphaFoldDB" id="A0AAW0MWB6"/>
<dbReference type="Pfam" id="PF00059">
    <property type="entry name" value="Lectin_C"/>
    <property type="match status" value="2"/>
</dbReference>
<reference evidence="4" key="1">
    <citation type="submission" date="2024-04" db="EMBL/GenBank/DDBJ databases">
        <title>Salinicola lusitanus LLJ914,a marine bacterium isolated from the Okinawa Trough.</title>
        <authorList>
            <person name="Li J."/>
        </authorList>
    </citation>
    <scope>NUCLEOTIDE SEQUENCE [LARGE SCALE GENOMIC DNA]</scope>
</reference>
<dbReference type="InterPro" id="IPR018378">
    <property type="entry name" value="C-type_lectin_CS"/>
</dbReference>
<dbReference type="PANTHER" id="PTHR45784">
    <property type="entry name" value="C-TYPE LECTIN DOMAIN FAMILY 20 MEMBER A-RELATED"/>
    <property type="match status" value="1"/>
</dbReference>
<dbReference type="SUPFAM" id="SSF56436">
    <property type="entry name" value="C-type lectin-like"/>
    <property type="match status" value="2"/>
</dbReference>
<evidence type="ECO:0000313" key="4">
    <source>
        <dbReference type="Proteomes" id="UP001460270"/>
    </source>
</evidence>
<gene>
    <name evidence="3" type="ORF">WMY93_026996</name>
</gene>
<name>A0AAW0MWB6_9GOBI</name>
<dbReference type="InterPro" id="IPR016186">
    <property type="entry name" value="C-type_lectin-like/link_sf"/>
</dbReference>
<dbReference type="InterPro" id="IPR001304">
    <property type="entry name" value="C-type_lectin-like"/>
</dbReference>